<dbReference type="PANTHER" id="PTHR33677">
    <property type="entry name" value="TRANSCRIPTIONAL REPRESSOR FRMR-RELATED"/>
    <property type="match status" value="1"/>
</dbReference>
<dbReference type="EMBL" id="NIQC01000015">
    <property type="protein sequence ID" value="OWZ83595.1"/>
    <property type="molecule type" value="Genomic_DNA"/>
</dbReference>
<proteinExistence type="predicted"/>
<sequence>MSNKKDLKLRVKTVVGHMKGIEKMIDEDKYCIDIINQITAIQSSLRKISDQLLEDHLHSCVKSAIKRGDDEEVLGELMEVLKHRTQK</sequence>
<dbReference type="CDD" id="cd10151">
    <property type="entry name" value="TthCsoR-like_DUF156"/>
    <property type="match status" value="1"/>
</dbReference>
<evidence type="ECO:0000313" key="2">
    <source>
        <dbReference type="Proteomes" id="UP000214588"/>
    </source>
</evidence>
<comment type="caution">
    <text evidence="1">The sequence shown here is derived from an EMBL/GenBank/DDBJ whole genome shotgun (WGS) entry which is preliminary data.</text>
</comment>
<dbReference type="RefSeq" id="WP_089023716.1">
    <property type="nucleotide sequence ID" value="NZ_NIQC01000015.1"/>
</dbReference>
<dbReference type="Proteomes" id="UP000214588">
    <property type="component" value="Unassembled WGS sequence"/>
</dbReference>
<accession>A0A226BXB5</accession>
<gene>
    <name evidence="1" type="ORF">CDO51_07750</name>
</gene>
<dbReference type="OrthoDB" id="9811244at2"/>
<name>A0A226BXB5_9FIRM</name>
<dbReference type="Pfam" id="PF02583">
    <property type="entry name" value="Trns_repr_metal"/>
    <property type="match status" value="1"/>
</dbReference>
<keyword evidence="2" id="KW-1185">Reference proteome</keyword>
<dbReference type="GO" id="GO:0046872">
    <property type="term" value="F:metal ion binding"/>
    <property type="evidence" value="ECO:0007669"/>
    <property type="project" value="InterPro"/>
</dbReference>
<organism evidence="1 2">
    <name type="scientific">Natranaerobius trueperi</name>
    <dbReference type="NCBI Taxonomy" id="759412"/>
    <lineage>
        <taxon>Bacteria</taxon>
        <taxon>Bacillati</taxon>
        <taxon>Bacillota</taxon>
        <taxon>Clostridia</taxon>
        <taxon>Natranaerobiales</taxon>
        <taxon>Natranaerobiaceae</taxon>
        <taxon>Natranaerobius</taxon>
    </lineage>
</organism>
<dbReference type="AlphaFoldDB" id="A0A226BXB5"/>
<reference evidence="1 2" key="1">
    <citation type="submission" date="2017-06" db="EMBL/GenBank/DDBJ databases">
        <title>Draft Genome Sequence of Natranaerobius trueperi halophilic, alkalithermophilic bacteria from soda lakes.</title>
        <authorList>
            <person name="Zhao B."/>
        </authorList>
    </citation>
    <scope>NUCLEOTIDE SEQUENCE [LARGE SCALE GENOMIC DNA]</scope>
    <source>
        <strain evidence="1 2">DSM 18760</strain>
    </source>
</reference>
<protein>
    <submittedName>
        <fullName evidence="1">Transcriptional regulator</fullName>
    </submittedName>
</protein>
<dbReference type="Gene3D" id="1.20.58.1000">
    <property type="entry name" value="Metal-sensitive repressor, helix protomer"/>
    <property type="match status" value="1"/>
</dbReference>
<dbReference type="GO" id="GO:0003677">
    <property type="term" value="F:DNA binding"/>
    <property type="evidence" value="ECO:0007669"/>
    <property type="project" value="InterPro"/>
</dbReference>
<dbReference type="InterPro" id="IPR003735">
    <property type="entry name" value="Metal_Tscrpt_repr"/>
</dbReference>
<dbReference type="GO" id="GO:0045892">
    <property type="term" value="P:negative regulation of DNA-templated transcription"/>
    <property type="evidence" value="ECO:0007669"/>
    <property type="project" value="UniProtKB-ARBA"/>
</dbReference>
<evidence type="ECO:0000313" key="1">
    <source>
        <dbReference type="EMBL" id="OWZ83595.1"/>
    </source>
</evidence>
<dbReference type="InterPro" id="IPR038390">
    <property type="entry name" value="Metal_Tscrpt_repr_sf"/>
</dbReference>